<protein>
    <recommendedName>
        <fullName evidence="1">Xylose isomerase-like TIM barrel domain-containing protein</fullName>
    </recommendedName>
</protein>
<feature type="domain" description="Xylose isomerase-like TIM barrel" evidence="1">
    <location>
        <begin position="67"/>
        <end position="284"/>
    </location>
</feature>
<evidence type="ECO:0000313" key="2">
    <source>
        <dbReference type="EMBL" id="PDW04025.1"/>
    </source>
</evidence>
<dbReference type="Gene3D" id="3.20.20.150">
    <property type="entry name" value="Divalent-metal-dependent TIM barrel enzymes"/>
    <property type="match status" value="1"/>
</dbReference>
<dbReference type="PANTHER" id="PTHR12110:SF53">
    <property type="entry name" value="BLR5974 PROTEIN"/>
    <property type="match status" value="1"/>
</dbReference>
<dbReference type="Pfam" id="PF01261">
    <property type="entry name" value="AP_endonuc_2"/>
    <property type="match status" value="1"/>
</dbReference>
<accession>A0A2A6RM73</accession>
<evidence type="ECO:0000313" key="3">
    <source>
        <dbReference type="Proteomes" id="UP000220527"/>
    </source>
</evidence>
<dbReference type="InterPro" id="IPR013022">
    <property type="entry name" value="Xyl_isomerase-like_TIM-brl"/>
</dbReference>
<dbReference type="OrthoDB" id="1440296at2"/>
<proteinExistence type="predicted"/>
<comment type="caution">
    <text evidence="2">The sequence shown here is derived from an EMBL/GenBank/DDBJ whole genome shotgun (WGS) entry which is preliminary data.</text>
</comment>
<dbReference type="Proteomes" id="UP000220527">
    <property type="component" value="Unassembled WGS sequence"/>
</dbReference>
<dbReference type="InterPro" id="IPR050312">
    <property type="entry name" value="IolE/XylAMocC-like"/>
</dbReference>
<name>A0A2A6RM73_9CHLR</name>
<dbReference type="InterPro" id="IPR036237">
    <property type="entry name" value="Xyl_isomerase-like_sf"/>
</dbReference>
<dbReference type="EMBL" id="NQWI01000016">
    <property type="protein sequence ID" value="PDW04025.1"/>
    <property type="molecule type" value="Genomic_DNA"/>
</dbReference>
<organism evidence="2 3">
    <name type="scientific">Candidatus Viridilinea mediisalina</name>
    <dbReference type="NCBI Taxonomy" id="2024553"/>
    <lineage>
        <taxon>Bacteria</taxon>
        <taxon>Bacillati</taxon>
        <taxon>Chloroflexota</taxon>
        <taxon>Chloroflexia</taxon>
        <taxon>Chloroflexales</taxon>
        <taxon>Chloroflexineae</taxon>
        <taxon>Oscillochloridaceae</taxon>
        <taxon>Candidatus Viridilinea</taxon>
    </lineage>
</organism>
<reference evidence="3" key="1">
    <citation type="submission" date="2017-08" db="EMBL/GenBank/DDBJ databases">
        <authorList>
            <person name="Grouzdev D.S."/>
            <person name="Gaisin V.A."/>
            <person name="Rysina M.S."/>
            <person name="Gorlenko V.M."/>
        </authorList>
    </citation>
    <scope>NUCLEOTIDE SEQUENCE [LARGE SCALE GENOMIC DNA]</scope>
    <source>
        <strain evidence="3">Kir15-3F</strain>
    </source>
</reference>
<evidence type="ECO:0000259" key="1">
    <source>
        <dbReference type="Pfam" id="PF01261"/>
    </source>
</evidence>
<dbReference type="SUPFAM" id="SSF51658">
    <property type="entry name" value="Xylose isomerase-like"/>
    <property type="match status" value="1"/>
</dbReference>
<dbReference type="AlphaFoldDB" id="A0A2A6RM73"/>
<gene>
    <name evidence="2" type="ORF">CJ255_05485</name>
</gene>
<keyword evidence="3" id="KW-1185">Reference proteome</keyword>
<dbReference type="RefSeq" id="WP_097643087.1">
    <property type="nucleotide sequence ID" value="NZ_NQWI01000016.1"/>
</dbReference>
<sequence length="290" mass="32183">MMVTPAPIFVSTACLPHTEPLLARVVAYHNCGLMFVELGARVELDFAEPLCSILPVGSYLIHNYFPPPAIPFVLNLASADTTVYQHSLELVEQALELTAQLGAPFYSVHAGFITDPTAFGTTSFVFPPPQNPEDTAAALQRFISAMHRLADTAQRRGVYLLIENNICSHELVGKLLLQNADEFLQFFQALPHPNLGILLDTGHLNVSAHTLGFDRLAFIEQVAPYIKAFHIHDNDRQADLHQPIQPDSWILEVLKRPEFVALPIVVEATFAHVTALRDHVAWLRGELGRD</sequence>
<dbReference type="PANTHER" id="PTHR12110">
    <property type="entry name" value="HYDROXYPYRUVATE ISOMERASE"/>
    <property type="match status" value="1"/>
</dbReference>